<dbReference type="InterPro" id="IPR036396">
    <property type="entry name" value="Cyt_P450_sf"/>
</dbReference>
<dbReference type="PANTHER" id="PTHR46696">
    <property type="entry name" value="P450, PUTATIVE (EUROFUNG)-RELATED"/>
    <property type="match status" value="1"/>
</dbReference>
<dbReference type="SUPFAM" id="SSF48264">
    <property type="entry name" value="Cytochrome P450"/>
    <property type="match status" value="1"/>
</dbReference>
<evidence type="ECO:0000313" key="4">
    <source>
        <dbReference type="EMBL" id="MYR33147.1"/>
    </source>
</evidence>
<dbReference type="PANTHER" id="PTHR46696:SF1">
    <property type="entry name" value="CYTOCHROME P450 YJIB-RELATED"/>
    <property type="match status" value="1"/>
</dbReference>
<comment type="caution">
    <text evidence="4">The sequence shown here is derived from an EMBL/GenBank/DDBJ whole genome shotgun (WGS) entry which is preliminary data.</text>
</comment>
<evidence type="ECO:0000313" key="6">
    <source>
        <dbReference type="Proteomes" id="UP001585053"/>
    </source>
</evidence>
<name>A0A7K2ITG2_9ACTN</name>
<evidence type="ECO:0000256" key="1">
    <source>
        <dbReference type="ARBA" id="ARBA00010617"/>
    </source>
</evidence>
<dbReference type="Gene3D" id="1.10.630.10">
    <property type="entry name" value="Cytochrome P450"/>
    <property type="match status" value="1"/>
</dbReference>
<accession>A0A7K2ITG2</accession>
<comment type="similarity">
    <text evidence="1">Belongs to the cytochrome P450 family.</text>
</comment>
<sequence>MTTTRNDGETPASVSGCPADITRLYGNSPPGGRDDLWKRLRERHGPVAPVELEPGVRAWLLLDYQENLTLLQQPHLFSRDTRRWREAIEGRVDLAKTLPMMSWLPNALYADGAEHTRLRAPIMDGLAKVDMTATARMVRQIADELVDAFVARGSADLIGEYASPLPTLVINRLFGLPDSYGHMLGDLTTSVFGEDAERAEEAVARMQQYFAGLVARKADKPGPDLASRMLEHPSGLSPNEVAYQAALIISAGHMPTTHLVGNAMRTLLTDEVIRAAHADARLPTHDLLDHVMWTNTPLQVLAGRIALRDVRIGETQIRAGDALLLAIDAAHRDLTLRRGQTAPDTGLAAGSRAHLAFGAGPHSCPSRDLARMMASIGVSVLQERLHGLRSAVPPEELRLMPSPFLRGLRELPVTFQPDTPKGAPGPLTQEMEPVQAVAEEETPPEDLLGRLLSWWRGLRG</sequence>
<dbReference type="AlphaFoldDB" id="A0A7K2ITG2"/>
<dbReference type="GO" id="GO:0005506">
    <property type="term" value="F:iron ion binding"/>
    <property type="evidence" value="ECO:0007669"/>
    <property type="project" value="InterPro"/>
</dbReference>
<evidence type="ECO:0000313" key="5">
    <source>
        <dbReference type="Proteomes" id="UP000467124"/>
    </source>
</evidence>
<evidence type="ECO:0000256" key="2">
    <source>
        <dbReference type="SAM" id="MobiDB-lite"/>
    </source>
</evidence>
<dbReference type="EMBL" id="JAYMRS010000004">
    <property type="protein sequence ID" value="MFB8768720.1"/>
    <property type="molecule type" value="Genomic_DNA"/>
</dbReference>
<dbReference type="GO" id="GO:0016705">
    <property type="term" value="F:oxidoreductase activity, acting on paired donors, with incorporation or reduction of molecular oxygen"/>
    <property type="evidence" value="ECO:0007669"/>
    <property type="project" value="InterPro"/>
</dbReference>
<evidence type="ECO:0000313" key="3">
    <source>
        <dbReference type="EMBL" id="MFB8768720.1"/>
    </source>
</evidence>
<dbReference type="Proteomes" id="UP001585053">
    <property type="component" value="Unassembled WGS sequence"/>
</dbReference>
<dbReference type="PRINTS" id="PR00359">
    <property type="entry name" value="BP450"/>
</dbReference>
<dbReference type="GO" id="GO:0020037">
    <property type="term" value="F:heme binding"/>
    <property type="evidence" value="ECO:0007669"/>
    <property type="project" value="InterPro"/>
</dbReference>
<dbReference type="RefSeq" id="WP_017534426.1">
    <property type="nucleotide sequence ID" value="NZ_BAZE01000003.1"/>
</dbReference>
<dbReference type="GeneID" id="91391042"/>
<organism evidence="4 5">
    <name type="scientific">Nocardiopsis alba</name>
    <dbReference type="NCBI Taxonomy" id="53437"/>
    <lineage>
        <taxon>Bacteria</taxon>
        <taxon>Bacillati</taxon>
        <taxon>Actinomycetota</taxon>
        <taxon>Actinomycetes</taxon>
        <taxon>Streptosporangiales</taxon>
        <taxon>Nocardiopsidaceae</taxon>
        <taxon>Nocardiopsis</taxon>
    </lineage>
</organism>
<dbReference type="EMBL" id="WWHY01000001">
    <property type="protein sequence ID" value="MYR33147.1"/>
    <property type="molecule type" value="Genomic_DNA"/>
</dbReference>
<reference evidence="4 5" key="1">
    <citation type="journal article" date="2019" name="Nat. Commun.">
        <title>The antimicrobial potential of Streptomyces from insect microbiomes.</title>
        <authorList>
            <person name="Chevrette M.G."/>
            <person name="Carlson C.M."/>
            <person name="Ortega H.E."/>
            <person name="Thomas C."/>
            <person name="Ananiev G.E."/>
            <person name="Barns K.J."/>
            <person name="Book A.J."/>
            <person name="Cagnazzo J."/>
            <person name="Carlos C."/>
            <person name="Flanigan W."/>
            <person name="Grubbs K.J."/>
            <person name="Horn H.A."/>
            <person name="Hoffmann F.M."/>
            <person name="Klassen J.L."/>
            <person name="Knack J.J."/>
            <person name="Lewin G.R."/>
            <person name="McDonald B.R."/>
            <person name="Muller L."/>
            <person name="Melo W.G.P."/>
            <person name="Pinto-Tomas A.A."/>
            <person name="Schmitz A."/>
            <person name="Wendt-Pienkowski E."/>
            <person name="Wildman S."/>
            <person name="Zhao M."/>
            <person name="Zhang F."/>
            <person name="Bugni T.S."/>
            <person name="Andes D.R."/>
            <person name="Pupo M.T."/>
            <person name="Currie C.R."/>
        </authorList>
    </citation>
    <scope>NUCLEOTIDE SEQUENCE [LARGE SCALE GENOMIC DNA]</scope>
    <source>
        <strain evidence="4 5">SID5840</strain>
    </source>
</reference>
<feature type="region of interest" description="Disordered" evidence="2">
    <location>
        <begin position="1"/>
        <end position="30"/>
    </location>
</feature>
<dbReference type="InterPro" id="IPR002397">
    <property type="entry name" value="Cyt_P450_B"/>
</dbReference>
<keyword evidence="6" id="KW-1185">Reference proteome</keyword>
<reference evidence="3 6" key="2">
    <citation type="submission" date="2024-01" db="EMBL/GenBank/DDBJ databases">
        <title>Genome mining of biosynthetic gene clusters to explore secondary metabolites of Streptomyces sp.</title>
        <authorList>
            <person name="Baig A."/>
            <person name="Ajitkumar Shintre N."/>
            <person name="Kumar H."/>
            <person name="Anbarasu A."/>
            <person name="Ramaiah S."/>
        </authorList>
    </citation>
    <scope>NUCLEOTIDE SEQUENCE [LARGE SCALE GENOMIC DNA]</scope>
    <source>
        <strain evidence="3 6">A01</strain>
    </source>
</reference>
<dbReference type="Proteomes" id="UP000467124">
    <property type="component" value="Unassembled WGS sequence"/>
</dbReference>
<proteinExistence type="inferred from homology"/>
<dbReference type="GO" id="GO:0004497">
    <property type="term" value="F:monooxygenase activity"/>
    <property type="evidence" value="ECO:0007669"/>
    <property type="project" value="InterPro"/>
</dbReference>
<protein>
    <submittedName>
        <fullName evidence="4">Cytochrome P450</fullName>
    </submittedName>
</protein>
<gene>
    <name evidence="4" type="ORF">GTW20_12955</name>
    <name evidence="3" type="ORF">VSQ78_13500</name>
</gene>